<reference evidence="8" key="1">
    <citation type="submission" date="2016-06" db="EMBL/GenBank/DDBJ databases">
        <title>Parallel loss of symbiosis genes in relatives of nitrogen-fixing non-legume Parasponia.</title>
        <authorList>
            <person name="Van Velzen R."/>
            <person name="Holmer R."/>
            <person name="Bu F."/>
            <person name="Rutten L."/>
            <person name="Van Zeijl A."/>
            <person name="Liu W."/>
            <person name="Santuari L."/>
            <person name="Cao Q."/>
            <person name="Sharma T."/>
            <person name="Shen D."/>
            <person name="Roswanjaya Y."/>
            <person name="Wardhani T."/>
            <person name="Kalhor M.S."/>
            <person name="Jansen J."/>
            <person name="Van den Hoogen J."/>
            <person name="Gungor B."/>
            <person name="Hartog M."/>
            <person name="Hontelez J."/>
            <person name="Verver J."/>
            <person name="Yang W.-C."/>
            <person name="Schijlen E."/>
            <person name="Repin R."/>
            <person name="Schilthuizen M."/>
            <person name="Schranz E."/>
            <person name="Heidstra R."/>
            <person name="Miyata K."/>
            <person name="Fedorova E."/>
            <person name="Kohlen W."/>
            <person name="Bisseling T."/>
            <person name="Smit S."/>
            <person name="Geurts R."/>
        </authorList>
    </citation>
    <scope>NUCLEOTIDE SEQUENCE [LARGE SCALE GENOMIC DNA]</scope>
    <source>
        <strain evidence="8">cv. WU1-14</strain>
    </source>
</reference>
<sequence length="534" mass="60783">MTSPSEDYASDFVVHCIRNNMLQYRTDIVVDVGGTLMDLQKLPLSSSSRVMEKLIAEAESEERCSIQLPELPGGAKIFELVAKFCYGQKLELTASETVYLRCAAEYLEMTEEYGDGNLISETETFLNDVILKNWKDSLRALRTCEKIFNFAEELSITERCIESLVAQVFIREHDKSIESLDWWYEDVLSLSFPLYKRLISVMEIRCIKHETIAGSIAFYVKKYLPWLTGSHVKNVASLRKSMSKDEKFLLEEFDRLLPMQSGLVPTKFLSGVLRTAMIVQANPSCISNLEKRIGMQLDHATLEDLLMLSTSDSMETLYDVDCVRRIMAHFFAMHHVIDSASPCSTDDGQLIGSSSLTPLTMVAKLIDGYLAKVACDIYLKPLKFQELVDAVPHYARSLDDGLYHAIDVYLKSHPWLVQSERQQLFRLLDIQKLSTAACTHATQNERLPLRILFQLCFEQLHLSTTDERENPKVVKVEKNDMPIQAKNSSTTWGSVSKRFGFNMCSAPEGSVIDSHQGPRKVERLKEKHEKVTRK</sequence>
<evidence type="ECO:0000256" key="1">
    <source>
        <dbReference type="ARBA" id="ARBA00004906"/>
    </source>
</evidence>
<dbReference type="Proteomes" id="UP000237105">
    <property type="component" value="Unassembled WGS sequence"/>
</dbReference>
<comment type="caution">
    <text evidence="7">The sequence shown here is derived from an EMBL/GenBank/DDBJ whole genome shotgun (WGS) entry which is preliminary data.</text>
</comment>
<dbReference type="GO" id="GO:0016567">
    <property type="term" value="P:protein ubiquitination"/>
    <property type="evidence" value="ECO:0007669"/>
    <property type="project" value="UniProtKB-UniPathway"/>
</dbReference>
<organism evidence="7 8">
    <name type="scientific">Parasponia andersonii</name>
    <name type="common">Sponia andersonii</name>
    <dbReference type="NCBI Taxonomy" id="3476"/>
    <lineage>
        <taxon>Eukaryota</taxon>
        <taxon>Viridiplantae</taxon>
        <taxon>Streptophyta</taxon>
        <taxon>Embryophyta</taxon>
        <taxon>Tracheophyta</taxon>
        <taxon>Spermatophyta</taxon>
        <taxon>Magnoliopsida</taxon>
        <taxon>eudicotyledons</taxon>
        <taxon>Gunneridae</taxon>
        <taxon>Pentapetalae</taxon>
        <taxon>rosids</taxon>
        <taxon>fabids</taxon>
        <taxon>Rosales</taxon>
        <taxon>Cannabaceae</taxon>
        <taxon>Parasponia</taxon>
    </lineage>
</organism>
<dbReference type="AlphaFoldDB" id="A0A2P5C9H9"/>
<protein>
    <submittedName>
        <fullName evidence="7">Voltage dependent potassium channel</fullName>
    </submittedName>
</protein>
<keyword evidence="2" id="KW-0833">Ubl conjugation pathway</keyword>
<dbReference type="InterPro" id="IPR043454">
    <property type="entry name" value="NPH3/RPT2-like"/>
</dbReference>
<dbReference type="InterPro" id="IPR027356">
    <property type="entry name" value="NPH3_dom"/>
</dbReference>
<keyword evidence="7" id="KW-0813">Transport</keyword>
<evidence type="ECO:0000313" key="7">
    <source>
        <dbReference type="EMBL" id="PON57709.1"/>
    </source>
</evidence>
<dbReference type="SUPFAM" id="SSF54695">
    <property type="entry name" value="POZ domain"/>
    <property type="match status" value="1"/>
</dbReference>
<dbReference type="PROSITE" id="PS51649">
    <property type="entry name" value="NPH3"/>
    <property type="match status" value="1"/>
</dbReference>
<dbReference type="InterPro" id="IPR011333">
    <property type="entry name" value="SKP1/BTB/POZ_sf"/>
</dbReference>
<comment type="similarity">
    <text evidence="3">Belongs to the NPH3 family.</text>
</comment>
<dbReference type="UniPathway" id="UPA00143"/>
<evidence type="ECO:0000313" key="8">
    <source>
        <dbReference type="Proteomes" id="UP000237105"/>
    </source>
</evidence>
<feature type="domain" description="BTB" evidence="5">
    <location>
        <begin position="26"/>
        <end position="94"/>
    </location>
</feature>
<feature type="region of interest" description="Disordered" evidence="4">
    <location>
        <begin position="511"/>
        <end position="534"/>
    </location>
</feature>
<accession>A0A2P5C9H9</accession>
<dbReference type="Pfam" id="PF00651">
    <property type="entry name" value="BTB"/>
    <property type="match status" value="1"/>
</dbReference>
<feature type="compositionally biased region" description="Basic and acidic residues" evidence="4">
    <location>
        <begin position="519"/>
        <end position="534"/>
    </location>
</feature>
<keyword evidence="8" id="KW-1185">Reference proteome</keyword>
<dbReference type="EMBL" id="JXTB01000157">
    <property type="protein sequence ID" value="PON57709.1"/>
    <property type="molecule type" value="Genomic_DNA"/>
</dbReference>
<dbReference type="Gene3D" id="3.30.710.10">
    <property type="entry name" value="Potassium Channel Kv1.1, Chain A"/>
    <property type="match status" value="1"/>
</dbReference>
<evidence type="ECO:0000256" key="3">
    <source>
        <dbReference type="PROSITE-ProRule" id="PRU00982"/>
    </source>
</evidence>
<evidence type="ECO:0000256" key="4">
    <source>
        <dbReference type="SAM" id="MobiDB-lite"/>
    </source>
</evidence>
<gene>
    <name evidence="7" type="ORF">PanWU01x14_172570</name>
</gene>
<proteinExistence type="inferred from homology"/>
<feature type="domain" description="NPH3" evidence="6">
    <location>
        <begin position="181"/>
        <end position="462"/>
    </location>
</feature>
<evidence type="ECO:0000259" key="6">
    <source>
        <dbReference type="PROSITE" id="PS51649"/>
    </source>
</evidence>
<dbReference type="Pfam" id="PF03000">
    <property type="entry name" value="NPH3"/>
    <property type="match status" value="1"/>
</dbReference>
<dbReference type="PROSITE" id="PS50097">
    <property type="entry name" value="BTB"/>
    <property type="match status" value="1"/>
</dbReference>
<dbReference type="GO" id="GO:0034220">
    <property type="term" value="P:monoatomic ion transmembrane transport"/>
    <property type="evidence" value="ECO:0007669"/>
    <property type="project" value="UniProtKB-KW"/>
</dbReference>
<comment type="pathway">
    <text evidence="1">Protein modification; protein ubiquitination.</text>
</comment>
<dbReference type="PANTHER" id="PTHR32370">
    <property type="entry name" value="OS12G0117600 PROTEIN"/>
    <property type="match status" value="1"/>
</dbReference>
<keyword evidence="7" id="KW-0407">Ion channel</keyword>
<keyword evidence="7" id="KW-0406">Ion transport</keyword>
<dbReference type="STRING" id="3476.A0A2P5C9H9"/>
<name>A0A2P5C9H9_PARAD</name>
<evidence type="ECO:0000259" key="5">
    <source>
        <dbReference type="PROSITE" id="PS50097"/>
    </source>
</evidence>
<dbReference type="OrthoDB" id="2018013at2759"/>
<dbReference type="InterPro" id="IPR000210">
    <property type="entry name" value="BTB/POZ_dom"/>
</dbReference>
<evidence type="ECO:0000256" key="2">
    <source>
        <dbReference type="ARBA" id="ARBA00022786"/>
    </source>
</evidence>